<keyword evidence="2" id="KW-1003">Cell membrane</keyword>
<dbReference type="Gene3D" id="3.90.550.10">
    <property type="entry name" value="Spore Coat Polysaccharide Biosynthesis Protein SpsA, Chain A"/>
    <property type="match status" value="1"/>
</dbReference>
<evidence type="ECO:0000256" key="6">
    <source>
        <dbReference type="ARBA" id="ARBA00037281"/>
    </source>
</evidence>
<evidence type="ECO:0000256" key="7">
    <source>
        <dbReference type="ARBA" id="ARBA00037904"/>
    </source>
</evidence>
<evidence type="ECO:0000256" key="3">
    <source>
        <dbReference type="ARBA" id="ARBA00022676"/>
    </source>
</evidence>
<comment type="similarity">
    <text evidence="8">Belongs to the glycosyltransferase 2 family. CrtQ subfamily.</text>
</comment>
<keyword evidence="5" id="KW-0472">Membrane</keyword>
<dbReference type="InterPro" id="IPR029044">
    <property type="entry name" value="Nucleotide-diphossugar_trans"/>
</dbReference>
<dbReference type="PANTHER" id="PTHR43646:SF2">
    <property type="entry name" value="GLYCOSYLTRANSFERASE 2-LIKE DOMAIN-CONTAINING PROTEIN"/>
    <property type="match status" value="1"/>
</dbReference>
<dbReference type="EMBL" id="JADIVZ010000002">
    <property type="protein sequence ID" value="MBF4161587.1"/>
    <property type="molecule type" value="Genomic_DNA"/>
</dbReference>
<comment type="pathway">
    <text evidence="7">Carotenoid biosynthesis; staphyloxanthin biosynthesis; staphyloxanthin from farnesyl diphosphate: step 4/5.</text>
</comment>
<protein>
    <recommendedName>
        <fullName evidence="9">4,4'-diaponeurosporenoate glycosyltransferase</fullName>
    </recommendedName>
</protein>
<gene>
    <name evidence="11" type="ORF">ISG29_07770</name>
</gene>
<keyword evidence="12" id="KW-1185">Reference proteome</keyword>
<accession>A0A930Y718</accession>
<comment type="function">
    <text evidence="6">Catalyzes the glycosylation of 4,4'-diaponeurosporenoate, i.e. the esterification of glucose at the C1'' position with the carboxyl group of 4,4'-diaponeurosporenic acid, to form glycosyl-4,4'-diaponeurosporenoate. This is a step in the biosynthesis of staphyloxanthin, an orange pigment present in most staphylococci strains.</text>
</comment>
<dbReference type="Proteomes" id="UP000656804">
    <property type="component" value="Unassembled WGS sequence"/>
</dbReference>
<feature type="domain" description="Glycosyltransferase 2-like" evidence="10">
    <location>
        <begin position="13"/>
        <end position="134"/>
    </location>
</feature>
<evidence type="ECO:0000256" key="9">
    <source>
        <dbReference type="ARBA" id="ARBA00040345"/>
    </source>
</evidence>
<evidence type="ECO:0000256" key="1">
    <source>
        <dbReference type="ARBA" id="ARBA00004236"/>
    </source>
</evidence>
<dbReference type="RefSeq" id="WP_194502781.1">
    <property type="nucleotide sequence ID" value="NZ_JADIVZ010000002.1"/>
</dbReference>
<evidence type="ECO:0000313" key="11">
    <source>
        <dbReference type="EMBL" id="MBF4161587.1"/>
    </source>
</evidence>
<evidence type="ECO:0000256" key="4">
    <source>
        <dbReference type="ARBA" id="ARBA00022679"/>
    </source>
</evidence>
<organism evidence="11 12">
    <name type="scientific">Nocardioides acrostichi</name>
    <dbReference type="NCBI Taxonomy" id="2784339"/>
    <lineage>
        <taxon>Bacteria</taxon>
        <taxon>Bacillati</taxon>
        <taxon>Actinomycetota</taxon>
        <taxon>Actinomycetes</taxon>
        <taxon>Propionibacteriales</taxon>
        <taxon>Nocardioidaceae</taxon>
        <taxon>Nocardioides</taxon>
    </lineage>
</organism>
<keyword evidence="3" id="KW-0328">Glycosyltransferase</keyword>
<comment type="caution">
    <text evidence="11">The sequence shown here is derived from an EMBL/GenBank/DDBJ whole genome shotgun (WGS) entry which is preliminary data.</text>
</comment>
<evidence type="ECO:0000313" key="12">
    <source>
        <dbReference type="Proteomes" id="UP000656804"/>
    </source>
</evidence>
<keyword evidence="4" id="KW-0808">Transferase</keyword>
<sequence>MSEPGAGFWHIGVVVPAHDEDELLPGCLAALGTASAYAQRVLPGTRVTVLVVLDRCTDDSEAVCRRAAVTTLAVDAGSVGAARRLGVEAVQWPGPAHRGWLACTDADTEVPADWLVAQLRAADTGARLLLGAVEPDPTGVDPALLLAWHRLHPEPAGAADLRVHGANLGIRLDTYRRLGGFRDLAEHEDVDLVRRALAAGVRPRRGNTVRTSARTAGRTPGGFAGYLRALAITASGGGDDLERPA</sequence>
<dbReference type="GO" id="GO:0016757">
    <property type="term" value="F:glycosyltransferase activity"/>
    <property type="evidence" value="ECO:0007669"/>
    <property type="project" value="UniProtKB-KW"/>
</dbReference>
<dbReference type="GO" id="GO:0005886">
    <property type="term" value="C:plasma membrane"/>
    <property type="evidence" value="ECO:0007669"/>
    <property type="project" value="UniProtKB-SubCell"/>
</dbReference>
<dbReference type="InterPro" id="IPR001173">
    <property type="entry name" value="Glyco_trans_2-like"/>
</dbReference>
<dbReference type="AlphaFoldDB" id="A0A930Y718"/>
<dbReference type="SUPFAM" id="SSF53448">
    <property type="entry name" value="Nucleotide-diphospho-sugar transferases"/>
    <property type="match status" value="1"/>
</dbReference>
<dbReference type="Pfam" id="PF00535">
    <property type="entry name" value="Glycos_transf_2"/>
    <property type="match status" value="1"/>
</dbReference>
<reference evidence="11" key="1">
    <citation type="submission" date="2020-11" db="EMBL/GenBank/DDBJ databases">
        <title>Nocardioides sp. CBS4Y-1, whole genome shotgun sequence.</title>
        <authorList>
            <person name="Tuo L."/>
        </authorList>
    </citation>
    <scope>NUCLEOTIDE SEQUENCE</scope>
    <source>
        <strain evidence="11">CBS4Y-1</strain>
    </source>
</reference>
<evidence type="ECO:0000256" key="2">
    <source>
        <dbReference type="ARBA" id="ARBA00022475"/>
    </source>
</evidence>
<proteinExistence type="inferred from homology"/>
<comment type="subcellular location">
    <subcellularLocation>
        <location evidence="1">Cell membrane</location>
    </subcellularLocation>
</comment>
<name>A0A930Y718_9ACTN</name>
<evidence type="ECO:0000256" key="8">
    <source>
        <dbReference type="ARBA" id="ARBA00038120"/>
    </source>
</evidence>
<dbReference type="PANTHER" id="PTHR43646">
    <property type="entry name" value="GLYCOSYLTRANSFERASE"/>
    <property type="match status" value="1"/>
</dbReference>
<evidence type="ECO:0000259" key="10">
    <source>
        <dbReference type="Pfam" id="PF00535"/>
    </source>
</evidence>
<evidence type="ECO:0000256" key="5">
    <source>
        <dbReference type="ARBA" id="ARBA00023136"/>
    </source>
</evidence>